<name>A0A9D4I0Y8_DREPO</name>
<sequence>LLKICEVTSLQTLFAPACVRDWPRLKKTVVCHLKPCQRKDTPLQLLKVNDIFSGLDLRGDQFPDIGSLLLVYAIGRD</sequence>
<reference evidence="1" key="1">
    <citation type="journal article" date="2019" name="bioRxiv">
        <title>The Genome of the Zebra Mussel, Dreissena polymorpha: A Resource for Invasive Species Research.</title>
        <authorList>
            <person name="McCartney M.A."/>
            <person name="Auch B."/>
            <person name="Kono T."/>
            <person name="Mallez S."/>
            <person name="Zhang Y."/>
            <person name="Obille A."/>
            <person name="Becker A."/>
            <person name="Abrahante J.E."/>
            <person name="Garbe J."/>
            <person name="Badalamenti J.P."/>
            <person name="Herman A."/>
            <person name="Mangelson H."/>
            <person name="Liachko I."/>
            <person name="Sullivan S."/>
            <person name="Sone E.D."/>
            <person name="Koren S."/>
            <person name="Silverstein K.A.T."/>
            <person name="Beckman K.B."/>
            <person name="Gohl D.M."/>
        </authorList>
    </citation>
    <scope>NUCLEOTIDE SEQUENCE</scope>
    <source>
        <strain evidence="1">Duluth1</strain>
        <tissue evidence="1">Whole animal</tissue>
    </source>
</reference>
<protein>
    <submittedName>
        <fullName evidence="1">Uncharacterized protein</fullName>
    </submittedName>
</protein>
<evidence type="ECO:0000313" key="1">
    <source>
        <dbReference type="EMBL" id="KAH3740169.1"/>
    </source>
</evidence>
<comment type="caution">
    <text evidence="1">The sequence shown here is derived from an EMBL/GenBank/DDBJ whole genome shotgun (WGS) entry which is preliminary data.</text>
</comment>
<keyword evidence="2" id="KW-1185">Reference proteome</keyword>
<organism evidence="1 2">
    <name type="scientific">Dreissena polymorpha</name>
    <name type="common">Zebra mussel</name>
    <name type="synonym">Mytilus polymorpha</name>
    <dbReference type="NCBI Taxonomy" id="45954"/>
    <lineage>
        <taxon>Eukaryota</taxon>
        <taxon>Metazoa</taxon>
        <taxon>Spiralia</taxon>
        <taxon>Lophotrochozoa</taxon>
        <taxon>Mollusca</taxon>
        <taxon>Bivalvia</taxon>
        <taxon>Autobranchia</taxon>
        <taxon>Heteroconchia</taxon>
        <taxon>Euheterodonta</taxon>
        <taxon>Imparidentia</taxon>
        <taxon>Neoheterodontei</taxon>
        <taxon>Myida</taxon>
        <taxon>Dreissenoidea</taxon>
        <taxon>Dreissenidae</taxon>
        <taxon>Dreissena</taxon>
    </lineage>
</organism>
<reference evidence="1" key="2">
    <citation type="submission" date="2020-11" db="EMBL/GenBank/DDBJ databases">
        <authorList>
            <person name="McCartney M.A."/>
            <person name="Auch B."/>
            <person name="Kono T."/>
            <person name="Mallez S."/>
            <person name="Becker A."/>
            <person name="Gohl D.M."/>
            <person name="Silverstein K.A.T."/>
            <person name="Koren S."/>
            <person name="Bechman K.B."/>
            <person name="Herman A."/>
            <person name="Abrahante J.E."/>
            <person name="Garbe J."/>
        </authorList>
    </citation>
    <scope>NUCLEOTIDE SEQUENCE</scope>
    <source>
        <strain evidence="1">Duluth1</strain>
        <tissue evidence="1">Whole animal</tissue>
    </source>
</reference>
<gene>
    <name evidence="1" type="ORF">DPMN_046865</name>
</gene>
<accession>A0A9D4I0Y8</accession>
<evidence type="ECO:0000313" key="2">
    <source>
        <dbReference type="Proteomes" id="UP000828390"/>
    </source>
</evidence>
<proteinExistence type="predicted"/>
<dbReference type="EMBL" id="JAIWYP010000011">
    <property type="protein sequence ID" value="KAH3740169.1"/>
    <property type="molecule type" value="Genomic_DNA"/>
</dbReference>
<dbReference type="Proteomes" id="UP000828390">
    <property type="component" value="Unassembled WGS sequence"/>
</dbReference>
<feature type="non-terminal residue" evidence="1">
    <location>
        <position position="1"/>
    </location>
</feature>
<dbReference type="AlphaFoldDB" id="A0A9D4I0Y8"/>